<sequence>MENNKKGDENNSPMAYFIEDGTFLVELKFNKPNENTAHKLLHAALFGEEILPDLKLEKLYRGIETSESVLNIKKREFLDTLETSLHKIISDIKYELSETRFQEVKPSEYGCECVAKR</sequence>
<organism evidence="1">
    <name type="scientific">Myoviridae sp. ctPuP5</name>
    <dbReference type="NCBI Taxonomy" id="2823543"/>
    <lineage>
        <taxon>Viruses</taxon>
        <taxon>Duplodnaviria</taxon>
        <taxon>Heunggongvirae</taxon>
        <taxon>Uroviricota</taxon>
        <taxon>Caudoviricetes</taxon>
    </lineage>
</organism>
<protein>
    <submittedName>
        <fullName evidence="1">Uncharacterized protein</fullName>
    </submittedName>
</protein>
<name>A0A8S5L9C1_9CAUD</name>
<evidence type="ECO:0000313" key="1">
    <source>
        <dbReference type="EMBL" id="DAD66540.1"/>
    </source>
</evidence>
<proteinExistence type="predicted"/>
<dbReference type="EMBL" id="BK014662">
    <property type="protein sequence ID" value="DAD66540.1"/>
    <property type="molecule type" value="Genomic_DNA"/>
</dbReference>
<accession>A0A8S5L9C1</accession>
<reference evidence="1" key="1">
    <citation type="journal article" date="2021" name="Proc. Natl. Acad. Sci. U.S.A.">
        <title>A Catalog of Tens of Thousands of Viruses from Human Metagenomes Reveals Hidden Associations with Chronic Diseases.</title>
        <authorList>
            <person name="Tisza M.J."/>
            <person name="Buck C.B."/>
        </authorList>
    </citation>
    <scope>NUCLEOTIDE SEQUENCE</scope>
    <source>
        <strain evidence="1">CtPuP5</strain>
    </source>
</reference>